<dbReference type="InterPro" id="IPR014975">
    <property type="entry name" value="DUF1836"/>
</dbReference>
<dbReference type="Pfam" id="PF08876">
    <property type="entry name" value="DUF1836"/>
    <property type="match status" value="1"/>
</dbReference>
<organism evidence="2 3">
    <name type="scientific">Candidatus Eisenbergiella merdipullorum</name>
    <dbReference type="NCBI Taxonomy" id="2838553"/>
    <lineage>
        <taxon>Bacteria</taxon>
        <taxon>Bacillati</taxon>
        <taxon>Bacillota</taxon>
        <taxon>Clostridia</taxon>
        <taxon>Lachnospirales</taxon>
        <taxon>Lachnospiraceae</taxon>
        <taxon>Eisenbergiella</taxon>
    </lineage>
</organism>
<dbReference type="Proteomes" id="UP000886858">
    <property type="component" value="Unassembled WGS sequence"/>
</dbReference>
<feature type="region of interest" description="Disordered" evidence="1">
    <location>
        <begin position="202"/>
        <end position="221"/>
    </location>
</feature>
<name>A0A9D2KY72_9FIRM</name>
<accession>A0A9D2KY72</accession>
<evidence type="ECO:0000313" key="2">
    <source>
        <dbReference type="EMBL" id="HJA92232.1"/>
    </source>
</evidence>
<sequence length="221" mass="25903">MTIHMEDMLNSIMESFDRIDHIKAADIPNIDLYMDQVTTLMEGKLKNTTRHPEEDKILTKTMINNYTKNNLLPPPQKKKYSREHVMILIFIYYYKGIMSISDIQTILQPITERYFKKTDGMTLEDIYEEVFSLEKDQVEALKKDVMDKFTRAEKTFEDAGNAQEDQSFLRFFAFICMLSFDVYVKKLLIEKLLDGYTQTLPEHAGKGKKSAPPKTQEKEED</sequence>
<gene>
    <name evidence="2" type="ORF">H9717_03825</name>
</gene>
<reference evidence="2" key="1">
    <citation type="journal article" date="2021" name="PeerJ">
        <title>Extensive microbial diversity within the chicken gut microbiome revealed by metagenomics and culture.</title>
        <authorList>
            <person name="Gilroy R."/>
            <person name="Ravi A."/>
            <person name="Getino M."/>
            <person name="Pursley I."/>
            <person name="Horton D.L."/>
            <person name="Alikhan N.F."/>
            <person name="Baker D."/>
            <person name="Gharbi K."/>
            <person name="Hall N."/>
            <person name="Watson M."/>
            <person name="Adriaenssens E.M."/>
            <person name="Foster-Nyarko E."/>
            <person name="Jarju S."/>
            <person name="Secka A."/>
            <person name="Antonio M."/>
            <person name="Oren A."/>
            <person name="Chaudhuri R.R."/>
            <person name="La Ragione R."/>
            <person name="Hildebrand F."/>
            <person name="Pallen M.J."/>
        </authorList>
    </citation>
    <scope>NUCLEOTIDE SEQUENCE</scope>
    <source>
        <strain evidence="2">CHK179-7159</strain>
    </source>
</reference>
<proteinExistence type="predicted"/>
<comment type="caution">
    <text evidence="2">The sequence shown here is derived from an EMBL/GenBank/DDBJ whole genome shotgun (WGS) entry which is preliminary data.</text>
</comment>
<dbReference type="SUPFAM" id="SSF46955">
    <property type="entry name" value="Putative DNA-binding domain"/>
    <property type="match status" value="1"/>
</dbReference>
<evidence type="ECO:0000313" key="3">
    <source>
        <dbReference type="Proteomes" id="UP000886858"/>
    </source>
</evidence>
<dbReference type="PANTHER" id="PTHR40056:SF1">
    <property type="entry name" value="DUF1836 DOMAIN-CONTAINING PROTEIN"/>
    <property type="match status" value="1"/>
</dbReference>
<dbReference type="EMBL" id="DWYY01000045">
    <property type="protein sequence ID" value="HJA92232.1"/>
    <property type="molecule type" value="Genomic_DNA"/>
</dbReference>
<dbReference type="InterPro" id="IPR009061">
    <property type="entry name" value="DNA-bd_dom_put_sf"/>
</dbReference>
<dbReference type="AlphaFoldDB" id="A0A9D2KY72"/>
<protein>
    <submittedName>
        <fullName evidence="2">DUF1836 domain-containing protein</fullName>
    </submittedName>
</protein>
<reference evidence="2" key="2">
    <citation type="submission" date="2021-04" db="EMBL/GenBank/DDBJ databases">
        <authorList>
            <person name="Gilroy R."/>
        </authorList>
    </citation>
    <scope>NUCLEOTIDE SEQUENCE</scope>
    <source>
        <strain evidence="2">CHK179-7159</strain>
    </source>
</reference>
<dbReference type="PANTHER" id="PTHR40056">
    <property type="entry name" value="HYPOTHETICAL CYTOSOLIC PROTEIN"/>
    <property type="match status" value="1"/>
</dbReference>
<evidence type="ECO:0000256" key="1">
    <source>
        <dbReference type="SAM" id="MobiDB-lite"/>
    </source>
</evidence>